<gene>
    <name evidence="2" type="ORF">KQI42_05840</name>
</gene>
<evidence type="ECO:0000313" key="2">
    <source>
        <dbReference type="EMBL" id="MBU5437518.1"/>
    </source>
</evidence>
<dbReference type="EMBL" id="JAHLPM010000004">
    <property type="protein sequence ID" value="MBU5437518.1"/>
    <property type="molecule type" value="Genomic_DNA"/>
</dbReference>
<comment type="caution">
    <text evidence="2">The sequence shown here is derived from an EMBL/GenBank/DDBJ whole genome shotgun (WGS) entry which is preliminary data.</text>
</comment>
<keyword evidence="3" id="KW-1185">Reference proteome</keyword>
<dbReference type="Proteomes" id="UP000749471">
    <property type="component" value="Unassembled WGS sequence"/>
</dbReference>
<accession>A0ABS6E3P3</accession>
<keyword evidence="1" id="KW-0812">Transmembrane</keyword>
<organism evidence="2 3">
    <name type="scientific">Tissierella simiarum</name>
    <dbReference type="NCBI Taxonomy" id="2841534"/>
    <lineage>
        <taxon>Bacteria</taxon>
        <taxon>Bacillati</taxon>
        <taxon>Bacillota</taxon>
        <taxon>Tissierellia</taxon>
        <taxon>Tissierellales</taxon>
        <taxon>Tissierellaceae</taxon>
        <taxon>Tissierella</taxon>
    </lineage>
</organism>
<sequence length="344" mass="40330">MLKQQGFIYIIALIVMTITIMISLYLIYIFELDYLILTYNNNNTQSYYLSEGKIYMCLYKDEYYINQLYPIILDEFRKESIKPLSRKVILNKKDLENGDTYNKISIDFVDRDMRKNFQIVAESKWKEIYTKVTSYGTLVNHFFEMKLPILGEHFLIEESLHDFNELLDNIIKNIDINNCGRSLRIFGLETIDYETIVLNKVDKKNYQIQCFRNDLLVPRIENFSNNEVFIVIKNQINKPINLIIGSQDAVEDKIDMNGIIYVEGDIIISSAFNFNGILIVNNGIITVESKEKPNMKGIILLKDCLDHDVLENKIDILYDSKIIYKYGTYLPGFIEPKIDVIKIF</sequence>
<feature type="transmembrane region" description="Helical" evidence="1">
    <location>
        <begin position="7"/>
        <end position="30"/>
    </location>
</feature>
<name>A0ABS6E3P3_9FIRM</name>
<evidence type="ECO:0000313" key="3">
    <source>
        <dbReference type="Proteomes" id="UP000749471"/>
    </source>
</evidence>
<keyword evidence="1" id="KW-1133">Transmembrane helix</keyword>
<dbReference type="RefSeq" id="WP_216517723.1">
    <property type="nucleotide sequence ID" value="NZ_JAHLPM010000004.1"/>
</dbReference>
<evidence type="ECO:0000256" key="1">
    <source>
        <dbReference type="SAM" id="Phobius"/>
    </source>
</evidence>
<proteinExistence type="predicted"/>
<protein>
    <submittedName>
        <fullName evidence="2">Uncharacterized protein</fullName>
    </submittedName>
</protein>
<keyword evidence="1" id="KW-0472">Membrane</keyword>
<reference evidence="2 3" key="1">
    <citation type="submission" date="2021-06" db="EMBL/GenBank/DDBJ databases">
        <authorList>
            <person name="Sun Q."/>
            <person name="Li D."/>
        </authorList>
    </citation>
    <scope>NUCLEOTIDE SEQUENCE [LARGE SCALE GENOMIC DNA]</scope>
    <source>
        <strain evidence="2 3">MSJ-40</strain>
    </source>
</reference>